<evidence type="ECO:0000313" key="2">
    <source>
        <dbReference type="Proteomes" id="UP000028995"/>
    </source>
</evidence>
<gene>
    <name evidence="1" type="ORF">BCHO_1085</name>
</gene>
<dbReference type="InterPro" id="IPR036412">
    <property type="entry name" value="HAD-like_sf"/>
</dbReference>
<keyword evidence="2" id="KW-1185">Reference proteome</keyword>
<comment type="caution">
    <text evidence="1">The sequence shown here is derived from an EMBL/GenBank/DDBJ whole genome shotgun (WGS) entry which is preliminary data.</text>
</comment>
<name>A0A087AFP9_9BIFI</name>
<dbReference type="GO" id="GO:0000287">
    <property type="term" value="F:magnesium ion binding"/>
    <property type="evidence" value="ECO:0007669"/>
    <property type="project" value="TreeGrafter"/>
</dbReference>
<proteinExistence type="predicted"/>
<dbReference type="SUPFAM" id="SSF56784">
    <property type="entry name" value="HAD-like"/>
    <property type="match status" value="1"/>
</dbReference>
<dbReference type="Gene3D" id="3.30.1240.10">
    <property type="match status" value="1"/>
</dbReference>
<accession>A0A087AFP9</accession>
<dbReference type="OrthoDB" id="3180855at2"/>
<dbReference type="Gene3D" id="3.40.50.1000">
    <property type="entry name" value="HAD superfamily/HAD-like"/>
    <property type="match status" value="1"/>
</dbReference>
<dbReference type="PANTHER" id="PTHR10000">
    <property type="entry name" value="PHOSPHOSERINE PHOSPHATASE"/>
    <property type="match status" value="1"/>
</dbReference>
<dbReference type="eggNOG" id="COG0561">
    <property type="taxonomic scope" value="Bacteria"/>
</dbReference>
<evidence type="ECO:0000313" key="1">
    <source>
        <dbReference type="EMBL" id="KFI57599.1"/>
    </source>
</evidence>
<dbReference type="Pfam" id="PF08282">
    <property type="entry name" value="Hydrolase_3"/>
    <property type="match status" value="1"/>
</dbReference>
<sequence>MPTTPSIIVDLDGTLLHDAPRFEERDFSARTQRAVDRLHAAGVPFAVATARPVSTGIGIVRRLHADACIYLNGALIDFDPAHSDMDSLTGRRPVDPGDMLKVGFPSARACDVCLAILSVIPDLQIGIVMDDVRYTNFDVTQYWTTQTWTYTDFRDVPDGVADKIIIFPRGDQTNLLATLIPDDFDVHISEGRLWMLMAPDANKEQAMLALYERWGIDPSSAVSFGDDIVDIAMMEQSGTGVAVANANPKVLAISDAVCPSNNDDGVAHWIEQNMLN</sequence>
<dbReference type="AlphaFoldDB" id="A0A087AFP9"/>
<dbReference type="RefSeq" id="WP_024541320.1">
    <property type="nucleotide sequence ID" value="NZ_JGYU01000004.1"/>
</dbReference>
<dbReference type="InterPro" id="IPR023214">
    <property type="entry name" value="HAD_sf"/>
</dbReference>
<dbReference type="EMBL" id="JGYU01000004">
    <property type="protein sequence ID" value="KFI57599.1"/>
    <property type="molecule type" value="Genomic_DNA"/>
</dbReference>
<organism evidence="1 2">
    <name type="scientific">Bifidobacterium choerinum</name>
    <dbReference type="NCBI Taxonomy" id="35760"/>
    <lineage>
        <taxon>Bacteria</taxon>
        <taxon>Bacillati</taxon>
        <taxon>Actinomycetota</taxon>
        <taxon>Actinomycetes</taxon>
        <taxon>Bifidobacteriales</taxon>
        <taxon>Bifidobacteriaceae</taxon>
        <taxon>Bifidobacterium</taxon>
    </lineage>
</organism>
<keyword evidence="1" id="KW-0378">Hydrolase</keyword>
<dbReference type="GO" id="GO:0005829">
    <property type="term" value="C:cytosol"/>
    <property type="evidence" value="ECO:0007669"/>
    <property type="project" value="TreeGrafter"/>
</dbReference>
<dbReference type="STRING" id="35760.BCHO_1085"/>
<dbReference type="GO" id="GO:0016791">
    <property type="term" value="F:phosphatase activity"/>
    <property type="evidence" value="ECO:0007669"/>
    <property type="project" value="UniProtKB-ARBA"/>
</dbReference>
<reference evidence="1 2" key="1">
    <citation type="submission" date="2014-03" db="EMBL/GenBank/DDBJ databases">
        <title>Genomics of Bifidobacteria.</title>
        <authorList>
            <person name="Ventura M."/>
            <person name="Milani C."/>
            <person name="Lugli G.A."/>
        </authorList>
    </citation>
    <scope>NUCLEOTIDE SEQUENCE [LARGE SCALE GENOMIC DNA]</scope>
    <source>
        <strain evidence="1 2">LMG 10510</strain>
    </source>
</reference>
<protein>
    <submittedName>
        <fullName evidence="1">Haloacid dehalogenase-like hydrolase family protein</fullName>
    </submittedName>
</protein>
<dbReference type="Proteomes" id="UP000028995">
    <property type="component" value="Unassembled WGS sequence"/>
</dbReference>
<dbReference type="PANTHER" id="PTHR10000:SF8">
    <property type="entry name" value="HAD SUPERFAMILY HYDROLASE-LIKE, TYPE 3"/>
    <property type="match status" value="1"/>
</dbReference>